<feature type="binding site" evidence="8">
    <location>
        <position position="90"/>
    </location>
    <ligand>
        <name>shikimate</name>
        <dbReference type="ChEBI" id="CHEBI:36208"/>
    </ligand>
</feature>
<feature type="binding site" evidence="8">
    <location>
        <position position="106"/>
    </location>
    <ligand>
        <name>shikimate</name>
        <dbReference type="ChEBI" id="CHEBI:36208"/>
    </ligand>
</feature>
<dbReference type="InterPro" id="IPR006151">
    <property type="entry name" value="Shikm_DH/Glu-tRNA_Rdtase"/>
</dbReference>
<proteinExistence type="inferred from homology"/>
<dbReference type="Pfam" id="PF08501">
    <property type="entry name" value="Shikimate_dh_N"/>
    <property type="match status" value="1"/>
</dbReference>
<feature type="binding site" evidence="8">
    <location>
        <begin position="18"/>
        <end position="20"/>
    </location>
    <ligand>
        <name>shikimate</name>
        <dbReference type="ChEBI" id="CHEBI:36208"/>
    </ligand>
</feature>
<comment type="subunit">
    <text evidence="8">Homodimer.</text>
</comment>
<evidence type="ECO:0000256" key="8">
    <source>
        <dbReference type="HAMAP-Rule" id="MF_00222"/>
    </source>
</evidence>
<evidence type="ECO:0000256" key="2">
    <source>
        <dbReference type="ARBA" id="ARBA00012962"/>
    </source>
</evidence>
<dbReference type="GO" id="GO:0008652">
    <property type="term" value="P:amino acid biosynthetic process"/>
    <property type="evidence" value="ECO:0007669"/>
    <property type="project" value="UniProtKB-KW"/>
</dbReference>
<organism evidence="12 13">
    <name type="scientific">Rhodovulum sulfidophilum</name>
    <name type="common">Rhodobacter sulfidophilus</name>
    <dbReference type="NCBI Taxonomy" id="35806"/>
    <lineage>
        <taxon>Bacteria</taxon>
        <taxon>Pseudomonadati</taxon>
        <taxon>Pseudomonadota</taxon>
        <taxon>Alphaproteobacteria</taxon>
        <taxon>Rhodobacterales</taxon>
        <taxon>Paracoccaceae</taxon>
        <taxon>Rhodovulum</taxon>
    </lineage>
</organism>
<evidence type="ECO:0000256" key="7">
    <source>
        <dbReference type="ARBA" id="ARBA00049442"/>
    </source>
</evidence>
<dbReference type="Pfam" id="PF01488">
    <property type="entry name" value="Shikimate_DH"/>
    <property type="match status" value="1"/>
</dbReference>
<dbReference type="PANTHER" id="PTHR21089">
    <property type="entry name" value="SHIKIMATE DEHYDROGENASE"/>
    <property type="match status" value="1"/>
</dbReference>
<feature type="binding site" evidence="8">
    <location>
        <position position="221"/>
    </location>
    <ligand>
        <name>NADP(+)</name>
        <dbReference type="ChEBI" id="CHEBI:58349"/>
    </ligand>
</feature>
<evidence type="ECO:0000256" key="5">
    <source>
        <dbReference type="ARBA" id="ARBA00023002"/>
    </source>
</evidence>
<dbReference type="InterPro" id="IPR041121">
    <property type="entry name" value="SDH_C"/>
</dbReference>
<comment type="caution">
    <text evidence="8">Lacks conserved residue(s) required for the propagation of feature annotation.</text>
</comment>
<keyword evidence="4 8" id="KW-0521">NADP</keyword>
<evidence type="ECO:0000259" key="11">
    <source>
        <dbReference type="Pfam" id="PF18317"/>
    </source>
</evidence>
<feature type="domain" description="SDH C-terminal" evidence="11">
    <location>
        <begin position="244"/>
        <end position="272"/>
    </location>
</feature>
<dbReference type="GO" id="GO:0004764">
    <property type="term" value="F:shikimate 3-dehydrogenase (NADP+) activity"/>
    <property type="evidence" value="ECO:0007669"/>
    <property type="project" value="UniProtKB-UniRule"/>
</dbReference>
<comment type="catalytic activity">
    <reaction evidence="7 8">
        <text>shikimate + NADP(+) = 3-dehydroshikimate + NADPH + H(+)</text>
        <dbReference type="Rhea" id="RHEA:17737"/>
        <dbReference type="ChEBI" id="CHEBI:15378"/>
        <dbReference type="ChEBI" id="CHEBI:16630"/>
        <dbReference type="ChEBI" id="CHEBI:36208"/>
        <dbReference type="ChEBI" id="CHEBI:57783"/>
        <dbReference type="ChEBI" id="CHEBI:58349"/>
        <dbReference type="EC" id="1.1.1.25"/>
    </reaction>
</comment>
<dbReference type="GO" id="GO:0019632">
    <property type="term" value="P:shikimate metabolic process"/>
    <property type="evidence" value="ECO:0007669"/>
    <property type="project" value="InterPro"/>
</dbReference>
<protein>
    <recommendedName>
        <fullName evidence="2 8">Shikimate dehydrogenase (NADP(+))</fullName>
        <shortName evidence="8">SDH</shortName>
        <ecNumber evidence="2 8">1.1.1.25</ecNumber>
    </recommendedName>
</protein>
<evidence type="ECO:0000256" key="1">
    <source>
        <dbReference type="ARBA" id="ARBA00004871"/>
    </source>
</evidence>
<feature type="domain" description="Quinate/shikimate 5-dehydrogenase/glutamyl-tRNA reductase" evidence="9">
    <location>
        <begin position="128"/>
        <end position="188"/>
    </location>
</feature>
<sequence length="277" mass="28509">MTRRPPLAGVIGWPVGHSRSPRLHGHWLRRHGIDGYYVPIGLAPEEFLSGLAALPGLGFRGVNVTIPHKEAALAAAREVSPIAARVGAANTLTFLPDGGFHADNTDGYGFIESLRQDAPGWTAAAGPALVLGAGGAARAVIAALIDAGAPEVRLANRTRARAEQLAEGLGGPITVVAWDEASAAADGAATIVNTSALGMVGQPPLDVRLDAAPPGALVNDIVYQPLVTPLLAAAAARGLRTVDGLGMLLHQAVPGFERWFGTKPRVDADLRAAVLAE</sequence>
<feature type="active site" description="Proton acceptor" evidence="8">
    <location>
        <position position="69"/>
    </location>
</feature>
<name>A0A2W5NG70_RHOSU</name>
<dbReference type="InterPro" id="IPR011342">
    <property type="entry name" value="Shikimate_DH"/>
</dbReference>
<accession>A0A2W5NG70</accession>
<dbReference type="AlphaFoldDB" id="A0A2W5NG70"/>
<gene>
    <name evidence="8" type="primary">aroE</name>
    <name evidence="12" type="ORF">DI556_02350</name>
</gene>
<dbReference type="EMBL" id="QFPW01000001">
    <property type="protein sequence ID" value="PZQ52512.1"/>
    <property type="molecule type" value="Genomic_DNA"/>
</dbReference>
<keyword evidence="5 8" id="KW-0560">Oxidoreductase</keyword>
<dbReference type="EC" id="1.1.1.25" evidence="2 8"/>
<dbReference type="GO" id="GO:0050661">
    <property type="term" value="F:NADP binding"/>
    <property type="evidence" value="ECO:0007669"/>
    <property type="project" value="InterPro"/>
</dbReference>
<evidence type="ECO:0000259" key="10">
    <source>
        <dbReference type="Pfam" id="PF08501"/>
    </source>
</evidence>
<comment type="caution">
    <text evidence="12">The sequence shown here is derived from an EMBL/GenBank/DDBJ whole genome shotgun (WGS) entry which is preliminary data.</text>
</comment>
<dbReference type="Gene3D" id="3.40.50.720">
    <property type="entry name" value="NAD(P)-binding Rossmann-like Domain"/>
    <property type="match status" value="1"/>
</dbReference>
<evidence type="ECO:0000313" key="12">
    <source>
        <dbReference type="EMBL" id="PZQ52512.1"/>
    </source>
</evidence>
<dbReference type="SUPFAM" id="SSF51735">
    <property type="entry name" value="NAD(P)-binding Rossmann-fold domains"/>
    <property type="match status" value="1"/>
</dbReference>
<dbReference type="GO" id="GO:0009423">
    <property type="term" value="P:chorismate biosynthetic process"/>
    <property type="evidence" value="ECO:0007669"/>
    <property type="project" value="UniProtKB-UniRule"/>
</dbReference>
<feature type="binding site" evidence="8">
    <location>
        <position position="251"/>
    </location>
    <ligand>
        <name>shikimate</name>
        <dbReference type="ChEBI" id="CHEBI:36208"/>
    </ligand>
</feature>
<feature type="binding site" evidence="8">
    <location>
        <begin position="156"/>
        <end position="161"/>
    </location>
    <ligand>
        <name>NADP(+)</name>
        <dbReference type="ChEBI" id="CHEBI:58349"/>
    </ligand>
</feature>
<dbReference type="PANTHER" id="PTHR21089:SF1">
    <property type="entry name" value="BIFUNCTIONAL 3-DEHYDROQUINATE DEHYDRATASE_SHIKIMATE DEHYDROGENASE, CHLOROPLASTIC"/>
    <property type="match status" value="1"/>
</dbReference>
<feature type="binding site" evidence="8">
    <location>
        <position position="65"/>
    </location>
    <ligand>
        <name>shikimate</name>
        <dbReference type="ChEBI" id="CHEBI:36208"/>
    </ligand>
</feature>
<dbReference type="Pfam" id="PF18317">
    <property type="entry name" value="SDH_C"/>
    <property type="match status" value="1"/>
</dbReference>
<dbReference type="UniPathway" id="UPA00053">
    <property type="reaction ID" value="UER00087"/>
</dbReference>
<dbReference type="InterPro" id="IPR046346">
    <property type="entry name" value="Aminoacid_DH-like_N_sf"/>
</dbReference>
<dbReference type="GO" id="GO:0005829">
    <property type="term" value="C:cytosol"/>
    <property type="evidence" value="ECO:0007669"/>
    <property type="project" value="TreeGrafter"/>
</dbReference>
<comment type="pathway">
    <text evidence="1 8">Metabolic intermediate biosynthesis; chorismate biosynthesis; chorismate from D-erythrose 4-phosphate and phosphoenolpyruvate: step 4/7.</text>
</comment>
<dbReference type="NCBIfam" id="TIGR00507">
    <property type="entry name" value="aroE"/>
    <property type="match status" value="1"/>
</dbReference>
<feature type="domain" description="Shikimate dehydrogenase substrate binding N-terminal" evidence="10">
    <location>
        <begin position="10"/>
        <end position="92"/>
    </location>
</feature>
<dbReference type="GO" id="GO:0009073">
    <property type="term" value="P:aromatic amino acid family biosynthetic process"/>
    <property type="evidence" value="ECO:0007669"/>
    <property type="project" value="UniProtKB-KW"/>
</dbReference>
<dbReference type="InterPro" id="IPR036291">
    <property type="entry name" value="NAD(P)-bd_dom_sf"/>
</dbReference>
<dbReference type="HAMAP" id="MF_00222">
    <property type="entry name" value="Shikimate_DH_AroE"/>
    <property type="match status" value="1"/>
</dbReference>
<feature type="binding site" evidence="8">
    <location>
        <position position="223"/>
    </location>
    <ligand>
        <name>shikimate</name>
        <dbReference type="ChEBI" id="CHEBI:36208"/>
    </ligand>
</feature>
<keyword evidence="3 8" id="KW-0028">Amino-acid biosynthesis</keyword>
<dbReference type="Proteomes" id="UP000249185">
    <property type="component" value="Unassembled WGS sequence"/>
</dbReference>
<reference evidence="12 13" key="1">
    <citation type="submission" date="2017-08" db="EMBL/GenBank/DDBJ databases">
        <title>Infants hospitalized years apart are colonized by the same room-sourced microbial strains.</title>
        <authorList>
            <person name="Brooks B."/>
            <person name="Olm M.R."/>
            <person name="Firek B.A."/>
            <person name="Baker R."/>
            <person name="Thomas B.C."/>
            <person name="Morowitz M.J."/>
            <person name="Banfield J.F."/>
        </authorList>
    </citation>
    <scope>NUCLEOTIDE SEQUENCE [LARGE SCALE GENOMIC DNA]</scope>
    <source>
        <strain evidence="12">S2_005_002_R2_34</strain>
    </source>
</reference>
<evidence type="ECO:0000256" key="6">
    <source>
        <dbReference type="ARBA" id="ARBA00023141"/>
    </source>
</evidence>
<evidence type="ECO:0000256" key="3">
    <source>
        <dbReference type="ARBA" id="ARBA00022605"/>
    </source>
</evidence>
<comment type="function">
    <text evidence="8">Involved in the biosynthesis of the chorismate, which leads to the biosynthesis of aromatic amino acids. Catalyzes the reversible NADPH linked reduction of 3-dehydroshikimate (DHSA) to yield shikimate (SA).</text>
</comment>
<dbReference type="Gene3D" id="3.40.50.10860">
    <property type="entry name" value="Leucine Dehydrogenase, chain A, domain 1"/>
    <property type="match status" value="1"/>
</dbReference>
<dbReference type="InterPro" id="IPR013708">
    <property type="entry name" value="Shikimate_DH-bd_N"/>
</dbReference>
<feature type="binding site" evidence="8">
    <location>
        <begin position="132"/>
        <end position="136"/>
    </location>
    <ligand>
        <name>NADP(+)</name>
        <dbReference type="ChEBI" id="CHEBI:58349"/>
    </ligand>
</feature>
<comment type="similarity">
    <text evidence="8">Belongs to the shikimate dehydrogenase family.</text>
</comment>
<dbReference type="InterPro" id="IPR022893">
    <property type="entry name" value="Shikimate_DH_fam"/>
</dbReference>
<feature type="binding site" evidence="8">
    <location>
        <position position="244"/>
    </location>
    <ligand>
        <name>NADP(+)</name>
        <dbReference type="ChEBI" id="CHEBI:58349"/>
    </ligand>
</feature>
<evidence type="ECO:0000259" key="9">
    <source>
        <dbReference type="Pfam" id="PF01488"/>
    </source>
</evidence>
<dbReference type="NCBIfam" id="NF001312">
    <property type="entry name" value="PRK00258.1-4"/>
    <property type="match status" value="1"/>
</dbReference>
<evidence type="ECO:0000313" key="13">
    <source>
        <dbReference type="Proteomes" id="UP000249185"/>
    </source>
</evidence>
<dbReference type="CDD" id="cd01065">
    <property type="entry name" value="NAD_bind_Shikimate_DH"/>
    <property type="match status" value="1"/>
</dbReference>
<keyword evidence="6 8" id="KW-0057">Aromatic amino acid biosynthesis</keyword>
<dbReference type="SUPFAM" id="SSF53223">
    <property type="entry name" value="Aminoacid dehydrogenase-like, N-terminal domain"/>
    <property type="match status" value="1"/>
</dbReference>
<evidence type="ECO:0000256" key="4">
    <source>
        <dbReference type="ARBA" id="ARBA00022857"/>
    </source>
</evidence>